<evidence type="ECO:0000256" key="5">
    <source>
        <dbReference type="ARBA" id="ARBA00022801"/>
    </source>
</evidence>
<dbReference type="EMBL" id="MZMZ02004125">
    <property type="protein sequence ID" value="RQM19893.1"/>
    <property type="molecule type" value="Genomic_DNA"/>
</dbReference>
<dbReference type="SUPFAM" id="SSF51445">
    <property type="entry name" value="(Trans)glycosidases"/>
    <property type="match status" value="1"/>
</dbReference>
<dbReference type="SUPFAM" id="SSF52279">
    <property type="entry name" value="Beta-D-glucan exohydrolase, C-terminal domain"/>
    <property type="match status" value="1"/>
</dbReference>
<dbReference type="PRINTS" id="PR00133">
    <property type="entry name" value="GLHYDRLASE3"/>
</dbReference>
<dbReference type="InterPro" id="IPR051915">
    <property type="entry name" value="Cellulose_Degrad_GH3"/>
</dbReference>
<dbReference type="PANTHER" id="PTHR30620:SF16">
    <property type="entry name" value="LYSOSOMAL BETA GLUCOSIDASE"/>
    <property type="match status" value="1"/>
</dbReference>
<dbReference type="InterPro" id="IPR036962">
    <property type="entry name" value="Glyco_hydro_3_N_sf"/>
</dbReference>
<dbReference type="Proteomes" id="UP000284702">
    <property type="component" value="Unassembled WGS sequence"/>
</dbReference>
<dbReference type="Pfam" id="PF00933">
    <property type="entry name" value="Glyco_hydro_3"/>
    <property type="match status" value="1"/>
</dbReference>
<keyword evidence="5" id="KW-0378">Hydrolase</keyword>
<evidence type="ECO:0000256" key="4">
    <source>
        <dbReference type="ARBA" id="ARBA00022729"/>
    </source>
</evidence>
<evidence type="ECO:0000259" key="8">
    <source>
        <dbReference type="SMART" id="SM01217"/>
    </source>
</evidence>
<dbReference type="GO" id="GO:0009251">
    <property type="term" value="P:glucan catabolic process"/>
    <property type="evidence" value="ECO:0007669"/>
    <property type="project" value="TreeGrafter"/>
</dbReference>
<keyword evidence="6" id="KW-0326">Glycosidase</keyword>
<evidence type="ECO:0000256" key="3">
    <source>
        <dbReference type="ARBA" id="ARBA00012744"/>
    </source>
</evidence>
<organism evidence="9 10">
    <name type="scientific">Aphanomyces astaci</name>
    <name type="common">Crayfish plague agent</name>
    <dbReference type="NCBI Taxonomy" id="112090"/>
    <lineage>
        <taxon>Eukaryota</taxon>
        <taxon>Sar</taxon>
        <taxon>Stramenopiles</taxon>
        <taxon>Oomycota</taxon>
        <taxon>Saprolegniomycetes</taxon>
        <taxon>Saprolegniales</taxon>
        <taxon>Verrucalvaceae</taxon>
        <taxon>Aphanomyces</taxon>
    </lineage>
</organism>
<feature type="signal peptide" evidence="7">
    <location>
        <begin position="1"/>
        <end position="17"/>
    </location>
</feature>
<keyword evidence="4 7" id="KW-0732">Signal</keyword>
<dbReference type="Gene3D" id="3.40.50.1700">
    <property type="entry name" value="Glycoside hydrolase family 3 C-terminal domain"/>
    <property type="match status" value="1"/>
</dbReference>
<dbReference type="InterPro" id="IPR017853">
    <property type="entry name" value="GH"/>
</dbReference>
<dbReference type="InterPro" id="IPR036881">
    <property type="entry name" value="Glyco_hydro_3_C_sf"/>
</dbReference>
<evidence type="ECO:0000256" key="2">
    <source>
        <dbReference type="ARBA" id="ARBA00005336"/>
    </source>
</evidence>
<dbReference type="PANTHER" id="PTHR30620">
    <property type="entry name" value="PERIPLASMIC BETA-GLUCOSIDASE-RELATED"/>
    <property type="match status" value="1"/>
</dbReference>
<dbReference type="VEuPathDB" id="FungiDB:H257_11336"/>
<proteinExistence type="inferred from homology"/>
<sequence length="818" mass="88321">MKVCYVLLAALGARVAATTPTDAEMDAQVQKMLDTLVTDDQLLAQMNQIDIGSFLLDVKGAKELNESQVQEYADLGVGSYLNAPFLAPQDNRVNWNTSEYRAAIGKIQSMHTSSSLKIPILYGLDSVHGANYVQKAVIFPHAINAGATFNATLARMMGLYTGRDTKAAGIPWVFGPMMEPARHKHWSRIYESFNEDPTAVSILTSAYIEGMQSQKVAACVKHLIAYSNPIDGNDRSNVNASSYELLNYYAPPFKAAVDVGVMSVMGSYIALNGVPVAANELTSKALLRHDLGFKGMLVSDYGEMYLLRRDHKVVTSDLDAVDMSLNKTSYDMSMTPWDITFITHGQKLLQQRRLKRARLVESVARILKLKLQLDLWNQPVPGADVVESVGDAASKAAALAAGHESIVLLKNEEGVLPLKLPLSSLFLTGPSMDDVGYLCGGWSLYWQGTSGNGMFPNGISIRKGIETILGLNGSTLPYLGGVQMESGNITSADDFAKAKLFAQAATYTIVALGERTYAEDGGNKDPQELPPGFTTYVEALAATGTKIILVLTEGRPRLLGRLPTLASAVLWAGLPGEMGGQAIADVLFGKVNPSGKLPYTYPQTDSFVNLASPYYMRNATHCINKVHGNVSACPTEYHFGDGLSYASFEYSSVSLSSKSLSYSSSKGKNTLTVSVTIKNSAAIAGQETVLLFMTPPPTRPTAETKLLKRFLKIWLGPGESRELKFDLQPQDWGYYSNEIGAGLATTSPSGTYTVFFKGSTDCNNQQHHQLCQTFEWSIPGSGVLPLQDPSKSPVSGGTLTHVATMAVVVAAISALVAW</sequence>
<feature type="chain" id="PRO_5018620744" description="beta-glucosidase" evidence="7">
    <location>
        <begin position="18"/>
        <end position="818"/>
    </location>
</feature>
<keyword evidence="10" id="KW-1185">Reference proteome</keyword>
<dbReference type="Gene3D" id="3.20.20.300">
    <property type="entry name" value="Glycoside hydrolase, family 3, N-terminal domain"/>
    <property type="match status" value="1"/>
</dbReference>
<evidence type="ECO:0000256" key="1">
    <source>
        <dbReference type="ARBA" id="ARBA00000448"/>
    </source>
</evidence>
<evidence type="ECO:0000256" key="6">
    <source>
        <dbReference type="ARBA" id="ARBA00023295"/>
    </source>
</evidence>
<dbReference type="InterPro" id="IPR002772">
    <property type="entry name" value="Glyco_hydro_3_C"/>
</dbReference>
<dbReference type="InterPro" id="IPR026891">
    <property type="entry name" value="Fn3-like"/>
</dbReference>
<accession>A0A3R7W9S6</accession>
<comment type="similarity">
    <text evidence="2">Belongs to the glycosyl hydrolase 3 family.</text>
</comment>
<gene>
    <name evidence="9" type="ORF">B5M09_010527</name>
</gene>
<protein>
    <recommendedName>
        <fullName evidence="3">beta-glucosidase</fullName>
        <ecNumber evidence="3">3.2.1.21</ecNumber>
    </recommendedName>
</protein>
<dbReference type="InterPro" id="IPR013783">
    <property type="entry name" value="Ig-like_fold"/>
</dbReference>
<dbReference type="GO" id="GO:0008422">
    <property type="term" value="F:beta-glucosidase activity"/>
    <property type="evidence" value="ECO:0007669"/>
    <property type="project" value="UniProtKB-EC"/>
</dbReference>
<evidence type="ECO:0000256" key="7">
    <source>
        <dbReference type="SAM" id="SignalP"/>
    </source>
</evidence>
<dbReference type="InterPro" id="IPR001764">
    <property type="entry name" value="Glyco_hydro_3_N"/>
</dbReference>
<name>A0A3R7W9S6_APHAT</name>
<dbReference type="AlphaFoldDB" id="A0A3R7W9S6"/>
<dbReference type="Pfam" id="PF01915">
    <property type="entry name" value="Glyco_hydro_3_C"/>
    <property type="match status" value="1"/>
</dbReference>
<reference evidence="9" key="1">
    <citation type="submission" date="2018-07" db="EMBL/GenBank/DDBJ databases">
        <title>Annotation of Aphanomyces astaci genome assembly.</title>
        <authorList>
            <person name="Studholme D.J."/>
        </authorList>
    </citation>
    <scope>NUCLEOTIDE SEQUENCE [LARGE SCALE GENOMIC DNA]</scope>
    <source>
        <strain evidence="9">Pc</strain>
    </source>
</reference>
<feature type="domain" description="Fibronectin type III-like" evidence="8">
    <location>
        <begin position="687"/>
        <end position="760"/>
    </location>
</feature>
<evidence type="ECO:0000313" key="10">
    <source>
        <dbReference type="Proteomes" id="UP000284702"/>
    </source>
</evidence>
<dbReference type="EC" id="3.2.1.21" evidence="3"/>
<dbReference type="Pfam" id="PF14310">
    <property type="entry name" value="Fn3-like"/>
    <property type="match status" value="1"/>
</dbReference>
<dbReference type="SMART" id="SM01217">
    <property type="entry name" value="Fn3_like"/>
    <property type="match status" value="1"/>
</dbReference>
<dbReference type="Gene3D" id="2.60.40.10">
    <property type="entry name" value="Immunoglobulins"/>
    <property type="match status" value="1"/>
</dbReference>
<comment type="caution">
    <text evidence="9">The sequence shown here is derived from an EMBL/GenBank/DDBJ whole genome shotgun (WGS) entry which is preliminary data.</text>
</comment>
<evidence type="ECO:0000313" key="9">
    <source>
        <dbReference type="EMBL" id="RQM19893.1"/>
    </source>
</evidence>
<comment type="catalytic activity">
    <reaction evidence="1">
        <text>Hydrolysis of terminal, non-reducing beta-D-glucosyl residues with release of beta-D-glucose.</text>
        <dbReference type="EC" id="3.2.1.21"/>
    </reaction>
</comment>
<dbReference type="FunFam" id="3.20.20.300:FF:000007">
    <property type="entry name" value="Lysosomal beta glucosidase"/>
    <property type="match status" value="1"/>
</dbReference>